<gene>
    <name evidence="2" type="ORF">LSH36_1017g00004</name>
</gene>
<feature type="signal peptide" evidence="1">
    <location>
        <begin position="1"/>
        <end position="19"/>
    </location>
</feature>
<protein>
    <recommendedName>
        <fullName evidence="4">Secreted protein</fullName>
    </recommendedName>
</protein>
<reference evidence="2" key="1">
    <citation type="journal article" date="2023" name="Mol. Biol. Evol.">
        <title>Third-Generation Sequencing Reveals the Adaptive Role of the Epigenome in Three Deep-Sea Polychaetes.</title>
        <authorList>
            <person name="Perez M."/>
            <person name="Aroh O."/>
            <person name="Sun Y."/>
            <person name="Lan Y."/>
            <person name="Juniper S.K."/>
            <person name="Young C.R."/>
            <person name="Angers B."/>
            <person name="Qian P.Y."/>
        </authorList>
    </citation>
    <scope>NUCLEOTIDE SEQUENCE</scope>
    <source>
        <strain evidence="2">P08H-3</strain>
    </source>
</reference>
<dbReference type="AlphaFoldDB" id="A0AAD9MQ79"/>
<name>A0AAD9MQ79_9ANNE</name>
<keyword evidence="1" id="KW-0732">Signal</keyword>
<accession>A0AAD9MQ79</accession>
<proteinExistence type="predicted"/>
<evidence type="ECO:0000313" key="2">
    <source>
        <dbReference type="EMBL" id="KAK2141922.1"/>
    </source>
</evidence>
<organism evidence="2 3">
    <name type="scientific">Paralvinella palmiformis</name>
    <dbReference type="NCBI Taxonomy" id="53620"/>
    <lineage>
        <taxon>Eukaryota</taxon>
        <taxon>Metazoa</taxon>
        <taxon>Spiralia</taxon>
        <taxon>Lophotrochozoa</taxon>
        <taxon>Annelida</taxon>
        <taxon>Polychaeta</taxon>
        <taxon>Sedentaria</taxon>
        <taxon>Canalipalpata</taxon>
        <taxon>Terebellida</taxon>
        <taxon>Terebelliformia</taxon>
        <taxon>Alvinellidae</taxon>
        <taxon>Paralvinella</taxon>
    </lineage>
</organism>
<evidence type="ECO:0000256" key="1">
    <source>
        <dbReference type="SAM" id="SignalP"/>
    </source>
</evidence>
<sequence>MVWSRFWLTLIPHIAAVHTEESIDRLTMDKMQSSTVSTCHVECTPMWKILHWLKAECAQVSTTLPNASCGEPPRRRVKRVDVRHQSSLHQLCIDRSEGTKTVGEFLRDAGHNIR</sequence>
<evidence type="ECO:0000313" key="3">
    <source>
        <dbReference type="Proteomes" id="UP001208570"/>
    </source>
</evidence>
<dbReference type="Proteomes" id="UP001208570">
    <property type="component" value="Unassembled WGS sequence"/>
</dbReference>
<dbReference type="EMBL" id="JAODUP010001017">
    <property type="protein sequence ID" value="KAK2141922.1"/>
    <property type="molecule type" value="Genomic_DNA"/>
</dbReference>
<comment type="caution">
    <text evidence="2">The sequence shown here is derived from an EMBL/GenBank/DDBJ whole genome shotgun (WGS) entry which is preliminary data.</text>
</comment>
<feature type="chain" id="PRO_5042151116" description="Secreted protein" evidence="1">
    <location>
        <begin position="20"/>
        <end position="114"/>
    </location>
</feature>
<keyword evidence="3" id="KW-1185">Reference proteome</keyword>
<evidence type="ECO:0008006" key="4">
    <source>
        <dbReference type="Google" id="ProtNLM"/>
    </source>
</evidence>